<dbReference type="RefSeq" id="WP_190261532.1">
    <property type="nucleotide sequence ID" value="NZ_CP053923.1"/>
</dbReference>
<proteinExistence type="inferred from homology"/>
<dbReference type="Pfam" id="PF00885">
    <property type="entry name" value="DMRL_synthase"/>
    <property type="match status" value="1"/>
</dbReference>
<dbReference type="GO" id="GO:0005829">
    <property type="term" value="C:cytosol"/>
    <property type="evidence" value="ECO:0007669"/>
    <property type="project" value="TreeGrafter"/>
</dbReference>
<feature type="binding site" evidence="7">
    <location>
        <begin position="44"/>
        <end position="46"/>
    </location>
    <ligand>
        <name>5-amino-6-(D-ribitylamino)uracil</name>
        <dbReference type="ChEBI" id="CHEBI:15934"/>
    </ligand>
</feature>
<dbReference type="HAMAP" id="MF_00178">
    <property type="entry name" value="Lumazine_synth"/>
    <property type="match status" value="1"/>
</dbReference>
<comment type="catalytic activity">
    <reaction evidence="6 7">
        <text>(2S)-2-hydroxy-3-oxobutyl phosphate + 5-amino-6-(D-ribitylamino)uracil = 6,7-dimethyl-8-(1-D-ribityl)lumazine + phosphate + 2 H2O + H(+)</text>
        <dbReference type="Rhea" id="RHEA:26152"/>
        <dbReference type="ChEBI" id="CHEBI:15377"/>
        <dbReference type="ChEBI" id="CHEBI:15378"/>
        <dbReference type="ChEBI" id="CHEBI:15934"/>
        <dbReference type="ChEBI" id="CHEBI:43474"/>
        <dbReference type="ChEBI" id="CHEBI:58201"/>
        <dbReference type="ChEBI" id="CHEBI:58830"/>
        <dbReference type="EC" id="2.5.1.78"/>
    </reaction>
</comment>
<dbReference type="SUPFAM" id="SSF52121">
    <property type="entry name" value="Lumazine synthase"/>
    <property type="match status" value="1"/>
</dbReference>
<evidence type="ECO:0000256" key="1">
    <source>
        <dbReference type="ARBA" id="ARBA00004917"/>
    </source>
</evidence>
<dbReference type="KEGG" id="dvn:HQ394_00340"/>
<dbReference type="GO" id="GO:0009349">
    <property type="term" value="C:riboflavin synthase complex"/>
    <property type="evidence" value="ECO:0007669"/>
    <property type="project" value="UniProtKB-UniRule"/>
</dbReference>
<accession>A0A7H1MXA3</accession>
<dbReference type="EC" id="2.5.1.78" evidence="3 7"/>
<evidence type="ECO:0000256" key="2">
    <source>
        <dbReference type="ARBA" id="ARBA00007424"/>
    </source>
</evidence>
<evidence type="ECO:0000256" key="4">
    <source>
        <dbReference type="ARBA" id="ARBA00022619"/>
    </source>
</evidence>
<evidence type="ECO:0000313" key="9">
    <source>
        <dbReference type="Proteomes" id="UP000516369"/>
    </source>
</evidence>
<comment type="function">
    <text evidence="7">Catalyzes the formation of 6,7-dimethyl-8-ribityllumazine by condensation of 5-amino-6-(D-ribitylamino)uracil with 3,4-dihydroxy-2-butanone 4-phosphate. This is the penultimate step in the biosynthesis of riboflavin.</text>
</comment>
<evidence type="ECO:0000256" key="5">
    <source>
        <dbReference type="ARBA" id="ARBA00022679"/>
    </source>
</evidence>
<evidence type="ECO:0000256" key="7">
    <source>
        <dbReference type="HAMAP-Rule" id="MF_00178"/>
    </source>
</evidence>
<evidence type="ECO:0000313" key="8">
    <source>
        <dbReference type="EMBL" id="QNT68089.1"/>
    </source>
</evidence>
<dbReference type="InterPro" id="IPR036467">
    <property type="entry name" value="LS/RS_sf"/>
</dbReference>
<gene>
    <name evidence="7 8" type="primary">ribH</name>
    <name evidence="8" type="ORF">HQ394_00340</name>
</gene>
<dbReference type="GO" id="GO:0000906">
    <property type="term" value="F:6,7-dimethyl-8-ribityllumazine synthase activity"/>
    <property type="evidence" value="ECO:0007669"/>
    <property type="project" value="UniProtKB-UniRule"/>
</dbReference>
<feature type="binding site" evidence="7">
    <location>
        <begin position="80"/>
        <end position="81"/>
    </location>
    <ligand>
        <name>(2S)-2-hydroxy-3-oxobutyl phosphate</name>
        <dbReference type="ChEBI" id="CHEBI:58830"/>
    </ligand>
</feature>
<organism evidence="8 9">
    <name type="scientific">Defluviicoccus vanus</name>
    <dbReference type="NCBI Taxonomy" id="111831"/>
    <lineage>
        <taxon>Bacteria</taxon>
        <taxon>Pseudomonadati</taxon>
        <taxon>Pseudomonadota</taxon>
        <taxon>Alphaproteobacteria</taxon>
        <taxon>Rhodospirillales</taxon>
        <taxon>Rhodospirillaceae</taxon>
        <taxon>Defluviicoccus</taxon>
    </lineage>
</organism>
<evidence type="ECO:0000256" key="6">
    <source>
        <dbReference type="ARBA" id="ARBA00048785"/>
    </source>
</evidence>
<keyword evidence="9" id="KW-1185">Reference proteome</keyword>
<name>A0A7H1MXA3_9PROT</name>
<feature type="active site" description="Proton donor" evidence="7">
    <location>
        <position position="83"/>
    </location>
</feature>
<dbReference type="Proteomes" id="UP000516369">
    <property type="component" value="Chromosome"/>
</dbReference>
<dbReference type="InterPro" id="IPR002180">
    <property type="entry name" value="LS/RS"/>
</dbReference>
<keyword evidence="4 7" id="KW-0686">Riboflavin biosynthesis</keyword>
<protein>
    <recommendedName>
        <fullName evidence="3 7">6,7-dimethyl-8-ribityllumazine synthase</fullName>
        <shortName evidence="7">DMRL synthase</shortName>
        <shortName evidence="7">LS</shortName>
        <shortName evidence="7">Lumazine synthase</shortName>
        <ecNumber evidence="3 7">2.5.1.78</ecNumber>
    </recommendedName>
</protein>
<sequence length="153" mass="17035">MSRPHVLIVEARFYQDLADQLFSGVAAVLDAADVTYERQWVFGSFELPAAIRFALDAPPEGDAPRRFDGFIALGCVIEGETDHYEHICREESRGLMDLSYQFAAPLGFGLLTCRTYEQAIARAAVDRKNKGADAAHACLRMIELKRTLSQARP</sequence>
<evidence type="ECO:0000256" key="3">
    <source>
        <dbReference type="ARBA" id="ARBA00012664"/>
    </source>
</evidence>
<dbReference type="EMBL" id="CP053923">
    <property type="protein sequence ID" value="QNT68089.1"/>
    <property type="molecule type" value="Genomic_DNA"/>
</dbReference>
<comment type="pathway">
    <text evidence="1 7">Cofactor biosynthesis; riboflavin biosynthesis; riboflavin from 2-hydroxy-3-oxobutyl phosphate and 5-amino-6-(D-ribitylamino)uracil: step 1/2.</text>
</comment>
<comment type="similarity">
    <text evidence="2 7">Belongs to the DMRL synthase family.</text>
</comment>
<feature type="binding site" evidence="7">
    <location>
        <position position="108"/>
    </location>
    <ligand>
        <name>5-amino-6-(D-ribitylamino)uracil</name>
        <dbReference type="ChEBI" id="CHEBI:15934"/>
    </ligand>
</feature>
<dbReference type="Gene3D" id="3.40.50.960">
    <property type="entry name" value="Lumazine/riboflavin synthase"/>
    <property type="match status" value="1"/>
</dbReference>
<feature type="binding site" evidence="7">
    <location>
        <begin position="75"/>
        <end position="77"/>
    </location>
    <ligand>
        <name>5-amino-6-(D-ribitylamino)uracil</name>
        <dbReference type="ChEBI" id="CHEBI:15934"/>
    </ligand>
</feature>
<dbReference type="CDD" id="cd09209">
    <property type="entry name" value="Lumazine_synthase-I"/>
    <property type="match status" value="1"/>
</dbReference>
<dbReference type="PANTHER" id="PTHR21058">
    <property type="entry name" value="6,7-DIMETHYL-8-RIBITYLLUMAZINE SYNTHASE DMRL SYNTHASE LUMAZINE SYNTHASE"/>
    <property type="match status" value="1"/>
</dbReference>
<dbReference type="AlphaFoldDB" id="A0A7H1MXA3"/>
<keyword evidence="5 7" id="KW-0808">Transferase</keyword>
<dbReference type="PANTHER" id="PTHR21058:SF0">
    <property type="entry name" value="6,7-DIMETHYL-8-RIBITYLLUMAZINE SYNTHASE"/>
    <property type="match status" value="1"/>
</dbReference>
<dbReference type="InterPro" id="IPR034964">
    <property type="entry name" value="LS"/>
</dbReference>
<feature type="binding site" evidence="7">
    <location>
        <position position="122"/>
    </location>
    <ligand>
        <name>(2S)-2-hydroxy-3-oxobutyl phosphate</name>
        <dbReference type="ChEBI" id="CHEBI:58830"/>
    </ligand>
</feature>
<dbReference type="NCBIfam" id="TIGR00114">
    <property type="entry name" value="lumazine-synth"/>
    <property type="match status" value="1"/>
</dbReference>
<dbReference type="GO" id="GO:0009231">
    <property type="term" value="P:riboflavin biosynthetic process"/>
    <property type="evidence" value="ECO:0007669"/>
    <property type="project" value="UniProtKB-UniRule"/>
</dbReference>
<dbReference type="UniPathway" id="UPA00275">
    <property type="reaction ID" value="UER00404"/>
</dbReference>
<feature type="binding site" evidence="7">
    <location>
        <position position="13"/>
    </location>
    <ligand>
        <name>5-amino-6-(D-ribitylamino)uracil</name>
        <dbReference type="ChEBI" id="CHEBI:15934"/>
    </ligand>
</feature>
<reference evidence="8 9" key="1">
    <citation type="submission" date="2020-05" db="EMBL/GenBank/DDBJ databases">
        <title>Complete closed genome sequence of Defluviicoccus vanus.</title>
        <authorList>
            <person name="Bessarab I."/>
            <person name="Arumugam K."/>
            <person name="Maszenan A.M."/>
            <person name="Seviour R.J."/>
            <person name="Williams R.B."/>
        </authorList>
    </citation>
    <scope>NUCLEOTIDE SEQUENCE [LARGE SCALE GENOMIC DNA]</scope>
    <source>
        <strain evidence="8 9">Ben 114</strain>
    </source>
</reference>